<reference evidence="1" key="1">
    <citation type="submission" date="2019-08" db="EMBL/GenBank/DDBJ databases">
        <authorList>
            <person name="Kucharzyk K."/>
            <person name="Murdoch R.W."/>
            <person name="Higgins S."/>
            <person name="Loffler F."/>
        </authorList>
    </citation>
    <scope>NUCLEOTIDE SEQUENCE</scope>
</reference>
<dbReference type="PANTHER" id="PTHR36302">
    <property type="entry name" value="BLR7088 PROTEIN"/>
    <property type="match status" value="1"/>
</dbReference>
<dbReference type="Pfam" id="PF04314">
    <property type="entry name" value="PCuAC"/>
    <property type="match status" value="1"/>
</dbReference>
<protein>
    <recommendedName>
        <fullName evidence="2">Copper chaperone PCu(A)C</fullName>
    </recommendedName>
</protein>
<accession>A0A645IIR8</accession>
<comment type="caution">
    <text evidence="1">The sequence shown here is derived from an EMBL/GenBank/DDBJ whole genome shotgun (WGS) entry which is preliminary data.</text>
</comment>
<dbReference type="InterPro" id="IPR058248">
    <property type="entry name" value="Lxx211020-like"/>
</dbReference>
<dbReference type="PROSITE" id="PS51257">
    <property type="entry name" value="PROKAR_LIPOPROTEIN"/>
    <property type="match status" value="1"/>
</dbReference>
<dbReference type="InterPro" id="IPR007410">
    <property type="entry name" value="LpqE-like"/>
</dbReference>
<gene>
    <name evidence="1" type="ORF">SDC9_198827</name>
</gene>
<dbReference type="SUPFAM" id="SSF110087">
    <property type="entry name" value="DR1885-like metal-binding protein"/>
    <property type="match status" value="1"/>
</dbReference>
<name>A0A645IIR8_9ZZZZ</name>
<evidence type="ECO:0000313" key="1">
    <source>
        <dbReference type="EMBL" id="MPN51185.1"/>
    </source>
</evidence>
<dbReference type="AlphaFoldDB" id="A0A645IIR8"/>
<dbReference type="InterPro" id="IPR036182">
    <property type="entry name" value="PCuAC_sf"/>
</dbReference>
<dbReference type="EMBL" id="VSSQ01116035">
    <property type="protein sequence ID" value="MPN51185.1"/>
    <property type="molecule type" value="Genomic_DNA"/>
</dbReference>
<dbReference type="Gene3D" id="2.60.40.1890">
    <property type="entry name" value="PCu(A)C copper chaperone"/>
    <property type="match status" value="1"/>
</dbReference>
<sequence>MRSRRHPHAFLLLAALACPVWSWAGDVKIDHAWVRATAPGQKVAGAFMAITADRDMELVAGTTPRADHVELHFMRMDGGVMEMRELESIKLPKGETVSLEPGGLHAMLIGLTSQVVAGEKVPMTLTFRDSQGKQENIGITLDAVSPRH</sequence>
<organism evidence="1">
    <name type="scientific">bioreactor metagenome</name>
    <dbReference type="NCBI Taxonomy" id="1076179"/>
    <lineage>
        <taxon>unclassified sequences</taxon>
        <taxon>metagenomes</taxon>
        <taxon>ecological metagenomes</taxon>
    </lineage>
</organism>
<evidence type="ECO:0008006" key="2">
    <source>
        <dbReference type="Google" id="ProtNLM"/>
    </source>
</evidence>
<dbReference type="PANTHER" id="PTHR36302:SF1">
    <property type="entry name" value="COPPER CHAPERONE PCU(A)C"/>
    <property type="match status" value="1"/>
</dbReference>
<proteinExistence type="predicted"/>